<dbReference type="AlphaFoldDB" id="A0A024FUP9"/>
<dbReference type="OrthoDB" id="277931at2759"/>
<evidence type="ECO:0000313" key="7">
    <source>
        <dbReference type="Proteomes" id="UP000053237"/>
    </source>
</evidence>
<dbReference type="EMBL" id="CAIX01000335">
    <property type="protein sequence ID" value="CCI10637.1"/>
    <property type="molecule type" value="Genomic_DNA"/>
</dbReference>
<keyword evidence="3" id="KW-0812">Transmembrane</keyword>
<proteinExistence type="inferred from homology"/>
<keyword evidence="4" id="KW-1133">Transmembrane helix</keyword>
<organism evidence="6 7">
    <name type="scientific">Albugo candida</name>
    <dbReference type="NCBI Taxonomy" id="65357"/>
    <lineage>
        <taxon>Eukaryota</taxon>
        <taxon>Sar</taxon>
        <taxon>Stramenopiles</taxon>
        <taxon>Oomycota</taxon>
        <taxon>Peronosporomycetes</taxon>
        <taxon>Albuginales</taxon>
        <taxon>Albuginaceae</taxon>
        <taxon>Albugo</taxon>
    </lineage>
</organism>
<comment type="subcellular location">
    <subcellularLocation>
        <location evidence="1">Membrane</location>
        <topology evidence="1">Multi-pass membrane protein</topology>
    </subcellularLocation>
</comment>
<comment type="similarity">
    <text evidence="2">Belongs to the TMCO4 family.</text>
</comment>
<evidence type="ECO:0000256" key="4">
    <source>
        <dbReference type="ARBA" id="ARBA00022989"/>
    </source>
</evidence>
<evidence type="ECO:0000256" key="2">
    <source>
        <dbReference type="ARBA" id="ARBA00009824"/>
    </source>
</evidence>
<dbReference type="GO" id="GO:0016020">
    <property type="term" value="C:membrane"/>
    <property type="evidence" value="ECO:0007669"/>
    <property type="project" value="UniProtKB-SubCell"/>
</dbReference>
<sequence length="453" mass="50021">MTRYKEPLERISVDLAILRKRDIANQEKFAGIQSKIDVLSAGCNEREDDNLIMCHVQLQMRLLYQAEIQHLVSDVRNEVNKKHVQEYQFADVVAAATGGVFGALNAWMRPVSHNASNRSSMTQDAKTSGGTSATSLWSSAFDGAQASINLIKNRRVIEQMKIEHMCGEESQSDHVIFCINGFMTQSADPLRNWSSWKATSLDKQSCTENSMSAEESQHVLYNVYWEAGSIEDWNQFCTNANNLLGQKNGFGSSTVNSVSAISSIVSHFAGNPWHKAQNKANLIGIMLAHVLASQPAITKNRKVSLFGHSLGAAVIFQALQELARIRQERDTEERFVTNAVFFGGAFIPECSKLKVITDEIDSANGGRMINVFSTRDAVLSNLFWVSNMHGNDKVASGCAAIKAFDDKLTDGINVDVSDLIPPVITTQFGHSYGPFMSRIAERVAPHLRSAGRE</sequence>
<keyword evidence="7" id="KW-1185">Reference proteome</keyword>
<keyword evidence="5" id="KW-0472">Membrane</keyword>
<gene>
    <name evidence="6" type="ORF">BN9_111340</name>
</gene>
<dbReference type="InterPro" id="IPR007941">
    <property type="entry name" value="DUF726"/>
</dbReference>
<evidence type="ECO:0000256" key="5">
    <source>
        <dbReference type="ARBA" id="ARBA00023136"/>
    </source>
</evidence>
<protein>
    <submittedName>
        <fullName evidence="6">Uncharacterized protein</fullName>
    </submittedName>
</protein>
<dbReference type="InParanoid" id="A0A024FUP9"/>
<dbReference type="STRING" id="65357.A0A024FUP9"/>
<evidence type="ECO:0000256" key="3">
    <source>
        <dbReference type="ARBA" id="ARBA00022692"/>
    </source>
</evidence>
<dbReference type="SUPFAM" id="SSF53474">
    <property type="entry name" value="alpha/beta-Hydrolases"/>
    <property type="match status" value="1"/>
</dbReference>
<name>A0A024FUP9_9STRA</name>
<comment type="caution">
    <text evidence="6">The sequence shown here is derived from an EMBL/GenBank/DDBJ whole genome shotgun (WGS) entry which is preliminary data.</text>
</comment>
<dbReference type="InterPro" id="IPR029058">
    <property type="entry name" value="AB_hydrolase_fold"/>
</dbReference>
<reference evidence="6 7" key="1">
    <citation type="submission" date="2012-05" db="EMBL/GenBank/DDBJ databases">
        <title>Recombination and specialization in a pathogen metapopulation.</title>
        <authorList>
            <person name="Gardiner A."/>
            <person name="Kemen E."/>
            <person name="Schultz-Larsen T."/>
            <person name="MacLean D."/>
            <person name="Van Oosterhout C."/>
            <person name="Jones J.D.G."/>
        </authorList>
    </citation>
    <scope>NUCLEOTIDE SEQUENCE [LARGE SCALE GENOMIC DNA]</scope>
    <source>
        <strain evidence="6 7">Ac Nc2</strain>
    </source>
</reference>
<dbReference type="PANTHER" id="PTHR17920:SF23">
    <property type="entry name" value="DUF726-DOMAIN-CONTAINING PROTEIN"/>
    <property type="match status" value="1"/>
</dbReference>
<dbReference type="Proteomes" id="UP000053237">
    <property type="component" value="Unassembled WGS sequence"/>
</dbReference>
<accession>A0A024FUP9</accession>
<dbReference type="Pfam" id="PF05277">
    <property type="entry name" value="DUF726"/>
    <property type="match status" value="1"/>
</dbReference>
<evidence type="ECO:0000256" key="1">
    <source>
        <dbReference type="ARBA" id="ARBA00004141"/>
    </source>
</evidence>
<dbReference type="PANTHER" id="PTHR17920">
    <property type="entry name" value="TRANSMEMBRANE AND COILED-COIL DOMAIN-CONTAINING PROTEIN 4 TMCO4"/>
    <property type="match status" value="1"/>
</dbReference>
<evidence type="ECO:0000313" key="6">
    <source>
        <dbReference type="EMBL" id="CCI10637.1"/>
    </source>
</evidence>